<protein>
    <submittedName>
        <fullName evidence="1">Unannotated protein</fullName>
    </submittedName>
</protein>
<accession>A0A6J6BVT2</accession>
<gene>
    <name evidence="1" type="ORF">UFOPK1503_00372</name>
</gene>
<name>A0A6J6BVT2_9ZZZZ</name>
<sequence length="506" mass="55281">MKKLPLLVGIVVTSLWLPSLAAYGNVGLDNQPLHWDVRESFSDSQSGANIEAKIGGKVTEIICDEFGKRKLATYPVGASCDPSAYSGRVFVGFPSLQVPVCEGAGKNCIEEFFAVDPSGKKLEGQFLGYTTLSGWVPENKQLGNHLGAASGIWKIAGAIHSGGSDFYEVHLTMEGGFVEFRNGRQLGKFKQEDRSFNSAIRPISVAIEDGVYKKAVCGDCSALPAELIFGVTAVLPKSIKSWYSGRIIEPDVIYEPASSGFNRITITGKPMTIPTFQGRISKSQASPELLSLYDWCPTDWHYCPGWHTNGYSYGNDQSSKYLRAWRPLANDSATGQSTTWTIRTVTVFFGRGSGGDLGFSRCAEPNKPAGIVSTNALIYDGMVPQFQNGFFNYRVAGMHYKADGKTEFLGRYEMVMDEQLARCMFRFPKAPISATVTVTGENGENVVATSLVNSSNGKLRLAAYNFTFSEKTIKIKLGAQWHITCTKGKTTRYVKGTRCPAGFKRG</sequence>
<evidence type="ECO:0000313" key="1">
    <source>
        <dbReference type="EMBL" id="CAB4542757.1"/>
    </source>
</evidence>
<reference evidence="1" key="1">
    <citation type="submission" date="2020-05" db="EMBL/GenBank/DDBJ databases">
        <authorList>
            <person name="Chiriac C."/>
            <person name="Salcher M."/>
            <person name="Ghai R."/>
            <person name="Kavagutti S V."/>
        </authorList>
    </citation>
    <scope>NUCLEOTIDE SEQUENCE</scope>
</reference>
<dbReference type="AlphaFoldDB" id="A0A6J6BVT2"/>
<proteinExistence type="predicted"/>
<dbReference type="EMBL" id="CAEZST010000004">
    <property type="protein sequence ID" value="CAB4542757.1"/>
    <property type="molecule type" value="Genomic_DNA"/>
</dbReference>
<organism evidence="1">
    <name type="scientific">freshwater metagenome</name>
    <dbReference type="NCBI Taxonomy" id="449393"/>
    <lineage>
        <taxon>unclassified sequences</taxon>
        <taxon>metagenomes</taxon>
        <taxon>ecological metagenomes</taxon>
    </lineage>
</organism>